<keyword evidence="5" id="KW-0378">Hydrolase</keyword>
<comment type="caution">
    <text evidence="9">The sequence shown here is derived from an EMBL/GenBank/DDBJ whole genome shotgun (WGS) entry which is preliminary data.</text>
</comment>
<evidence type="ECO:0000256" key="2">
    <source>
        <dbReference type="ARBA" id="ARBA00008779"/>
    </source>
</evidence>
<dbReference type="PANTHER" id="PTHR42693:SF42">
    <property type="entry name" value="ARYLSULFATASE G"/>
    <property type="match status" value="1"/>
</dbReference>
<comment type="cofactor">
    <cofactor evidence="1">
        <name>Ca(2+)</name>
        <dbReference type="ChEBI" id="CHEBI:29108"/>
    </cofactor>
</comment>
<comment type="similarity">
    <text evidence="2">Belongs to the sulfatase family.</text>
</comment>
<evidence type="ECO:0000259" key="8">
    <source>
        <dbReference type="Pfam" id="PF00884"/>
    </source>
</evidence>
<feature type="compositionally biased region" description="Basic and acidic residues" evidence="7">
    <location>
        <begin position="185"/>
        <end position="195"/>
    </location>
</feature>
<accession>A0A934RU74</accession>
<reference evidence="9" key="1">
    <citation type="submission" date="2021-01" db="EMBL/GenBank/DDBJ databases">
        <title>Modified the classification status of verrucomicrobia.</title>
        <authorList>
            <person name="Feng X."/>
        </authorList>
    </citation>
    <scope>NUCLEOTIDE SEQUENCE</scope>
    <source>
        <strain evidence="9">KCTC 13126</strain>
    </source>
</reference>
<gene>
    <name evidence="9" type="ORF">JIN87_06475</name>
</gene>
<dbReference type="AlphaFoldDB" id="A0A934RU74"/>
<name>A0A934RU74_9BACT</name>
<dbReference type="InterPro" id="IPR017850">
    <property type="entry name" value="Alkaline_phosphatase_core_sf"/>
</dbReference>
<sequence>MKLHTKYTLGIIAASLFLGSVLSGNTKPNIVFILVDDMPWYGTATQQQEGYGGSAMKWRNTPNIDAIGREGMIFANAYAAAGMCGPSRCSIQVGMTAARTRFSGNGNFGDACTFEVSYIEKAKGAPFLEPEPMGSIHPEFKTIGDVMKEQGYATAHFGKWHAYGGGPEARGYDESDGETSNAEGGPEHCTDPRDPKKIFSMTRSSIDFIERQAKAGKPFFVQISHYAEHSKQMSLPETFEKYSSNPEVKALGVGPAREVAEHAAAVEDMDTSIGMVIETLEELGIGDNTYVVFTSDNGKGLFNGEDRILRGEKWWLWEGGIRVPMSIKGPGIAAGSRSSLNVVGYDWLPTFYDIAGGDVASLEKVDGVSIMPIVTDGNVDGFKDRALFFHYPHHRNTTPHSVIIKDNYKLFNFYELPEPYLYDLKGDIGEVTNITSQMPEKAQSLKRELDSYHQRIGALLPKPNPNASEDYVLFDPAVKVPPVHDLVGGKLPKLDKKKGKMSKEDKRKARAERRNKKA</sequence>
<dbReference type="GO" id="GO:0046872">
    <property type="term" value="F:metal ion binding"/>
    <property type="evidence" value="ECO:0007669"/>
    <property type="project" value="UniProtKB-KW"/>
</dbReference>
<evidence type="ECO:0000256" key="7">
    <source>
        <dbReference type="SAM" id="MobiDB-lite"/>
    </source>
</evidence>
<keyword evidence="4" id="KW-0732">Signal</keyword>
<dbReference type="EMBL" id="JAENIL010000009">
    <property type="protein sequence ID" value="MBK1876508.1"/>
    <property type="molecule type" value="Genomic_DNA"/>
</dbReference>
<feature type="region of interest" description="Disordered" evidence="7">
    <location>
        <begin position="483"/>
        <end position="518"/>
    </location>
</feature>
<dbReference type="GO" id="GO:0004065">
    <property type="term" value="F:arylsulfatase activity"/>
    <property type="evidence" value="ECO:0007669"/>
    <property type="project" value="TreeGrafter"/>
</dbReference>
<dbReference type="Gene3D" id="3.40.720.10">
    <property type="entry name" value="Alkaline Phosphatase, subunit A"/>
    <property type="match status" value="1"/>
</dbReference>
<dbReference type="InterPro" id="IPR050738">
    <property type="entry name" value="Sulfatase"/>
</dbReference>
<dbReference type="InterPro" id="IPR000917">
    <property type="entry name" value="Sulfatase_N"/>
</dbReference>
<keyword evidence="10" id="KW-1185">Reference proteome</keyword>
<evidence type="ECO:0000313" key="9">
    <source>
        <dbReference type="EMBL" id="MBK1876508.1"/>
    </source>
</evidence>
<dbReference type="Pfam" id="PF00884">
    <property type="entry name" value="Sulfatase"/>
    <property type="match status" value="1"/>
</dbReference>
<evidence type="ECO:0000256" key="5">
    <source>
        <dbReference type="ARBA" id="ARBA00022801"/>
    </source>
</evidence>
<evidence type="ECO:0000313" key="10">
    <source>
        <dbReference type="Proteomes" id="UP000617628"/>
    </source>
</evidence>
<feature type="region of interest" description="Disordered" evidence="7">
    <location>
        <begin position="168"/>
        <end position="195"/>
    </location>
</feature>
<evidence type="ECO:0000256" key="6">
    <source>
        <dbReference type="ARBA" id="ARBA00022837"/>
    </source>
</evidence>
<evidence type="ECO:0000256" key="4">
    <source>
        <dbReference type="ARBA" id="ARBA00022729"/>
    </source>
</evidence>
<dbReference type="Gene3D" id="3.30.1120.10">
    <property type="match status" value="1"/>
</dbReference>
<proteinExistence type="inferred from homology"/>
<organism evidence="9 10">
    <name type="scientific">Pelagicoccus mobilis</name>
    <dbReference type="NCBI Taxonomy" id="415221"/>
    <lineage>
        <taxon>Bacteria</taxon>
        <taxon>Pseudomonadati</taxon>
        <taxon>Verrucomicrobiota</taxon>
        <taxon>Opitutia</taxon>
        <taxon>Puniceicoccales</taxon>
        <taxon>Pelagicoccaceae</taxon>
        <taxon>Pelagicoccus</taxon>
    </lineage>
</organism>
<feature type="compositionally biased region" description="Basic residues" evidence="7">
    <location>
        <begin position="508"/>
        <end position="518"/>
    </location>
</feature>
<evidence type="ECO:0000256" key="3">
    <source>
        <dbReference type="ARBA" id="ARBA00022723"/>
    </source>
</evidence>
<dbReference type="CDD" id="cd16144">
    <property type="entry name" value="ARS_like"/>
    <property type="match status" value="1"/>
</dbReference>
<keyword evidence="6" id="KW-0106">Calcium</keyword>
<feature type="domain" description="Sulfatase N-terminal" evidence="8">
    <location>
        <begin position="28"/>
        <end position="356"/>
    </location>
</feature>
<dbReference type="PANTHER" id="PTHR42693">
    <property type="entry name" value="ARYLSULFATASE FAMILY MEMBER"/>
    <property type="match status" value="1"/>
</dbReference>
<evidence type="ECO:0000256" key="1">
    <source>
        <dbReference type="ARBA" id="ARBA00001913"/>
    </source>
</evidence>
<dbReference type="RefSeq" id="WP_200354725.1">
    <property type="nucleotide sequence ID" value="NZ_JAENIL010000009.1"/>
</dbReference>
<dbReference type="SUPFAM" id="SSF53649">
    <property type="entry name" value="Alkaline phosphatase-like"/>
    <property type="match status" value="1"/>
</dbReference>
<protein>
    <submittedName>
        <fullName evidence="9">Sulfatase</fullName>
    </submittedName>
</protein>
<keyword evidence="3" id="KW-0479">Metal-binding</keyword>
<dbReference type="Proteomes" id="UP000617628">
    <property type="component" value="Unassembled WGS sequence"/>
</dbReference>